<accession>A0A8J2TCZ2</accession>
<comment type="similarity">
    <text evidence="5">Belongs to the COX23 family.</text>
</comment>
<feature type="region of interest" description="Disordered" evidence="7">
    <location>
        <begin position="1"/>
        <end position="43"/>
    </location>
</feature>
<feature type="compositionally biased region" description="Basic and acidic residues" evidence="7">
    <location>
        <begin position="1"/>
        <end position="14"/>
    </location>
</feature>
<evidence type="ECO:0000256" key="3">
    <source>
        <dbReference type="ARBA" id="ARBA00023128"/>
    </source>
</evidence>
<evidence type="ECO:0000256" key="2">
    <source>
        <dbReference type="ARBA" id="ARBA00004569"/>
    </source>
</evidence>
<dbReference type="InterPro" id="IPR051040">
    <property type="entry name" value="COX23"/>
</dbReference>
<reference evidence="9" key="1">
    <citation type="journal article" date="2013" name="Genome Announc.">
        <title>Genome sequence of the food spoilage yeast Zygosaccharomyces bailii CLIB 213(T).</title>
        <authorList>
            <person name="Galeote V."/>
            <person name="Bigey F."/>
            <person name="Devillers H."/>
            <person name="Neuveglise C."/>
            <person name="Dequin S."/>
        </authorList>
    </citation>
    <scope>NUCLEOTIDE SEQUENCE [LARGE SCALE GENOMIC DNA]</scope>
    <source>
        <strain evidence="9">CLIB 213 / ATCC 58445 / CBS 680 / CCRC 21525 / NBRC 1098 / NCYC 1416 / NRRL Y-2227</strain>
    </source>
</reference>
<dbReference type="EMBL" id="HG316465">
    <property type="protein sequence ID" value="CDF91510.1"/>
    <property type="molecule type" value="Genomic_DNA"/>
</dbReference>
<evidence type="ECO:0000256" key="7">
    <source>
        <dbReference type="SAM" id="MobiDB-lite"/>
    </source>
</evidence>
<protein>
    <recommendedName>
        <fullName evidence="6">Cytochrome c oxidase-assembly factor COX23, mitochondrial</fullName>
    </recommendedName>
</protein>
<comment type="subcellular location">
    <subcellularLocation>
        <location evidence="2">Mitochondrion intermembrane space</location>
    </subcellularLocation>
</comment>
<dbReference type="GO" id="GO:0005758">
    <property type="term" value="C:mitochondrial intermembrane space"/>
    <property type="evidence" value="ECO:0007669"/>
    <property type="project" value="UniProtKB-SubCell"/>
</dbReference>
<dbReference type="OrthoDB" id="9971592at2759"/>
<keyword evidence="3" id="KW-0496">Mitochondrion</keyword>
<gene>
    <name evidence="8" type="ORF">BN860_00562g</name>
</gene>
<evidence type="ECO:0000256" key="4">
    <source>
        <dbReference type="ARBA" id="ARBA00023157"/>
    </source>
</evidence>
<dbReference type="Proteomes" id="UP000019375">
    <property type="component" value="Unassembled WGS sequence"/>
</dbReference>
<dbReference type="PROSITE" id="PS51808">
    <property type="entry name" value="CHCH"/>
    <property type="match status" value="1"/>
</dbReference>
<evidence type="ECO:0000256" key="5">
    <source>
        <dbReference type="ARBA" id="ARBA00038264"/>
    </source>
</evidence>
<dbReference type="AlphaFoldDB" id="A0A8J2TCZ2"/>
<dbReference type="Gene3D" id="1.10.287.1130">
    <property type="entry name" value="CytochromE C oxidase copper chaperone"/>
    <property type="match status" value="1"/>
</dbReference>
<proteinExistence type="inferred from homology"/>
<keyword evidence="4" id="KW-1015">Disulfide bond</keyword>
<comment type="function">
    <text evidence="1">Required for the assembly of cytochrome c oxidase.</text>
</comment>
<evidence type="ECO:0000256" key="6">
    <source>
        <dbReference type="ARBA" id="ARBA00041104"/>
    </source>
</evidence>
<dbReference type="InterPro" id="IPR009069">
    <property type="entry name" value="Cys_alpha_HP_mot_SF"/>
</dbReference>
<dbReference type="SUPFAM" id="SSF47072">
    <property type="entry name" value="Cysteine alpha-hairpin motif"/>
    <property type="match status" value="1"/>
</dbReference>
<dbReference type="PANTHER" id="PTHR46811:SF1">
    <property type="entry name" value="COILED-COIL-HELIX-COILED-COIL-HELIX DOMAIN-CONTAINING PROTEIN 7"/>
    <property type="match status" value="1"/>
</dbReference>
<evidence type="ECO:0000313" key="9">
    <source>
        <dbReference type="Proteomes" id="UP000019375"/>
    </source>
</evidence>
<sequence length="113" mass="13668">MSNKKDEQSLREGNPDPQLVVDPKKVDYAPQNGTPDKFQYYPDNPESGLNRYRFAMKEASQYFDPCQESSRMSMNCLDRNNYDRDMCKEYFDAYRECKKQWLQARRQNRSRWE</sequence>
<name>A0A8J2TCZ2_ZYGB2</name>
<dbReference type="GO" id="GO:0033108">
    <property type="term" value="P:mitochondrial respiratory chain complex assembly"/>
    <property type="evidence" value="ECO:0007669"/>
    <property type="project" value="TreeGrafter"/>
</dbReference>
<keyword evidence="9" id="KW-1185">Reference proteome</keyword>
<dbReference type="PANTHER" id="PTHR46811">
    <property type="entry name" value="COILED-COIL-HELIX-COILED-COIL-HELIX DOMAIN-CONTAINING PROTEIN 7"/>
    <property type="match status" value="1"/>
</dbReference>
<evidence type="ECO:0000256" key="1">
    <source>
        <dbReference type="ARBA" id="ARBA00003875"/>
    </source>
</evidence>
<organism evidence="8 9">
    <name type="scientific">Zygosaccharomyces bailii (strain CLIB 213 / ATCC 58445 / CBS 680 / BCRC 21525 / NBRC 1098 / NCYC 1416 / NRRL Y-2227)</name>
    <dbReference type="NCBI Taxonomy" id="1333698"/>
    <lineage>
        <taxon>Eukaryota</taxon>
        <taxon>Fungi</taxon>
        <taxon>Dikarya</taxon>
        <taxon>Ascomycota</taxon>
        <taxon>Saccharomycotina</taxon>
        <taxon>Saccharomycetes</taxon>
        <taxon>Saccharomycetales</taxon>
        <taxon>Saccharomycetaceae</taxon>
        <taxon>Zygosaccharomyces</taxon>
    </lineage>
</organism>
<evidence type="ECO:0000313" key="8">
    <source>
        <dbReference type="EMBL" id="CDF91510.1"/>
    </source>
</evidence>